<evidence type="ECO:0000256" key="1">
    <source>
        <dbReference type="ARBA" id="ARBA00009646"/>
    </source>
</evidence>
<accession>A0AAV2SPH1</accession>
<keyword evidence="2" id="KW-0677">Repeat</keyword>
<dbReference type="InterPro" id="IPR001064">
    <property type="entry name" value="Beta/gamma_crystallin"/>
</dbReference>
<sequence length="203" mass="22418">MLQLFNLAIGQTDPPNHYLELYTGTGQGGASATVVDYNHDLSSIGFDDLTESICGKGVWIYYENTNYNNTHHHGWTQVFASGSYSCEDIPETRRNQISSVRYAGTGDLYDETLTIYHSHNYGGGEVMFIREEPYLGDYNNEGSSLIITGESPWTVYSHPGFTGDAICLQPHSIGGDYSMGSWNVDDIGMPNNEISSIQKGCMV</sequence>
<evidence type="ECO:0000313" key="5">
    <source>
        <dbReference type="Proteomes" id="UP001497623"/>
    </source>
</evidence>
<dbReference type="SUPFAM" id="SSF49695">
    <property type="entry name" value="gamma-Crystallin-like"/>
    <property type="match status" value="1"/>
</dbReference>
<dbReference type="EMBL" id="CAXKWB010110579">
    <property type="protein sequence ID" value="CAL4232451.1"/>
    <property type="molecule type" value="Genomic_DNA"/>
</dbReference>
<feature type="domain" description="Beta/gamma crystallin 'Greek key'" evidence="3">
    <location>
        <begin position="151"/>
        <end position="201"/>
    </location>
</feature>
<dbReference type="Gene3D" id="2.60.20.10">
    <property type="entry name" value="Crystallins"/>
    <property type="match status" value="2"/>
</dbReference>
<dbReference type="AlphaFoldDB" id="A0AAV2SPH1"/>
<comment type="caution">
    <text evidence="4">The sequence shown here is derived from an EMBL/GenBank/DDBJ whole genome shotgun (WGS) entry which is preliminary data.</text>
</comment>
<reference evidence="4 5" key="1">
    <citation type="submission" date="2024-05" db="EMBL/GenBank/DDBJ databases">
        <authorList>
            <person name="Wallberg A."/>
        </authorList>
    </citation>
    <scope>NUCLEOTIDE SEQUENCE [LARGE SCALE GENOMIC DNA]</scope>
</reference>
<keyword evidence="5" id="KW-1185">Reference proteome</keyword>
<gene>
    <name evidence="4" type="ORF">MNOR_LOCUS39872</name>
</gene>
<dbReference type="Proteomes" id="UP001497623">
    <property type="component" value="Unassembled WGS sequence"/>
</dbReference>
<dbReference type="PROSITE" id="PS50915">
    <property type="entry name" value="CRYSTALLIN_BETA_GAMMA"/>
    <property type="match status" value="1"/>
</dbReference>
<dbReference type="InterPro" id="IPR011024">
    <property type="entry name" value="G_crystallin-like"/>
</dbReference>
<name>A0AAV2SPH1_MEGNR</name>
<protein>
    <recommendedName>
        <fullName evidence="3">Beta/gamma crystallin 'Greek key' domain-containing protein</fullName>
    </recommendedName>
</protein>
<proteinExistence type="inferred from homology"/>
<evidence type="ECO:0000259" key="3">
    <source>
        <dbReference type="PROSITE" id="PS50915"/>
    </source>
</evidence>
<organism evidence="4 5">
    <name type="scientific">Meganyctiphanes norvegica</name>
    <name type="common">Northern krill</name>
    <name type="synonym">Thysanopoda norvegica</name>
    <dbReference type="NCBI Taxonomy" id="48144"/>
    <lineage>
        <taxon>Eukaryota</taxon>
        <taxon>Metazoa</taxon>
        <taxon>Ecdysozoa</taxon>
        <taxon>Arthropoda</taxon>
        <taxon>Crustacea</taxon>
        <taxon>Multicrustacea</taxon>
        <taxon>Malacostraca</taxon>
        <taxon>Eumalacostraca</taxon>
        <taxon>Eucarida</taxon>
        <taxon>Euphausiacea</taxon>
        <taxon>Euphausiidae</taxon>
        <taxon>Meganyctiphanes</taxon>
    </lineage>
</organism>
<evidence type="ECO:0000256" key="2">
    <source>
        <dbReference type="ARBA" id="ARBA00022737"/>
    </source>
</evidence>
<evidence type="ECO:0000313" key="4">
    <source>
        <dbReference type="EMBL" id="CAL4232451.1"/>
    </source>
</evidence>
<comment type="similarity">
    <text evidence="1">Belongs to the beta/gamma-crystallin family.</text>
</comment>